<evidence type="ECO:0000256" key="2">
    <source>
        <dbReference type="ARBA" id="ARBA00004479"/>
    </source>
</evidence>
<feature type="signal peptide" evidence="11">
    <location>
        <begin position="1"/>
        <end position="16"/>
    </location>
</feature>
<feature type="domain" description="Interleukin-17 receptor C/E N-terminal" evidence="13">
    <location>
        <begin position="237"/>
        <end position="319"/>
    </location>
</feature>
<keyword evidence="5 11" id="KW-0732">Signal</keyword>
<feature type="chain" id="PRO_5017436310" evidence="11">
    <location>
        <begin position="17"/>
        <end position="661"/>
    </location>
</feature>
<evidence type="ECO:0000256" key="9">
    <source>
        <dbReference type="ARBA" id="ARBA00023180"/>
    </source>
</evidence>
<dbReference type="GeneTree" id="ENSGT00940000168503"/>
<keyword evidence="7" id="KW-0472">Membrane</keyword>
<evidence type="ECO:0000256" key="5">
    <source>
        <dbReference type="ARBA" id="ARBA00022729"/>
    </source>
</evidence>
<keyword evidence="6" id="KW-1133">Transmembrane helix</keyword>
<dbReference type="OrthoDB" id="10045365at2759"/>
<evidence type="ECO:0000259" key="13">
    <source>
        <dbReference type="Pfam" id="PF15037"/>
    </source>
</evidence>
<dbReference type="GeneID" id="108443701"/>
<dbReference type="GO" id="GO:0006954">
    <property type="term" value="P:inflammatory response"/>
    <property type="evidence" value="ECO:0007669"/>
    <property type="project" value="UniProtKB-KW"/>
</dbReference>
<evidence type="ECO:0000256" key="6">
    <source>
        <dbReference type="ARBA" id="ARBA00022989"/>
    </source>
</evidence>
<sequence length="661" mass="72750">MGLGGFVLVLLAGALASSELLEKHQLRQTLTCSQGLDECTADESFRVEPLDSGPVEVTGLGVKAALCCRNNQKCKACLLISVRLRILENEEISGGQLGEDADEDKDDAAAVTVCYYSGPSLPRYKVISFRVTPAARKSREHELTVVEDKGVYLGSSVNVRVRSFNRSATFPLQRKVCPSAEVEECEKCRTPRVVAVTDEQRGVVNLTVADEDTGQLQLLQMCVKRGEQGLCLQSSSSVPLHAVTPCMCFEVWMEGSTCRSKLCPFSEKEEFRGNVLRNTSLSVVHSKTNEGRPALSWNLAAPCRLEAEVWPCRMDAGSGQGCGEVLGFRVKRNESSQWWENNATLWTSGSFVDIGSKDRFLHCVMFEVDGKIFGPLCQHDTHRQRWSVPVLAMLLFLSLVGVAVCFLRSRLRGCISDWERSHCSAEARGEVLLLHASGADVLEAGLVCQLGTELSELGFGVSLDLWSQAELSSLGPGPWLHSKLGLLQRRRGKALLVLSGSALDTAQACWDSWIGEKKGGPEGAKKDQTAWCKPTPCFSDVFGSALSCIFSAHLKGGTAERFVLVHFDSQKLINGGRAMPMLFQGLELYSLPSESRQLLAELCPEQPESFSMRIKKLLWLRRASRHLTKGLKNSGKRLWPQAQSVLTQVEILEEETLPLHM</sequence>
<organism evidence="14 15">
    <name type="scientific">Pygocentrus nattereri</name>
    <name type="common">Red-bellied piranha</name>
    <dbReference type="NCBI Taxonomy" id="42514"/>
    <lineage>
        <taxon>Eukaryota</taxon>
        <taxon>Metazoa</taxon>
        <taxon>Chordata</taxon>
        <taxon>Craniata</taxon>
        <taxon>Vertebrata</taxon>
        <taxon>Euteleostomi</taxon>
        <taxon>Actinopterygii</taxon>
        <taxon>Neopterygii</taxon>
        <taxon>Teleostei</taxon>
        <taxon>Ostariophysi</taxon>
        <taxon>Characiformes</taxon>
        <taxon>Characoidei</taxon>
        <taxon>Pygocentrus</taxon>
    </lineage>
</organism>
<keyword evidence="15" id="KW-1185">Reference proteome</keyword>
<evidence type="ECO:0000256" key="10">
    <source>
        <dbReference type="ARBA" id="ARBA00023198"/>
    </source>
</evidence>
<dbReference type="STRING" id="42514.ENSPNAP00000024663"/>
<evidence type="ECO:0000256" key="1">
    <source>
        <dbReference type="ARBA" id="ARBA00004162"/>
    </source>
</evidence>
<reference evidence="14 15" key="1">
    <citation type="submission" date="2020-10" db="EMBL/GenBank/DDBJ databases">
        <title>Pygocentrus nattereri (red-bellied piranha) genome, fPygNat1, primary haplotype.</title>
        <authorList>
            <person name="Myers G."/>
            <person name="Meyer A."/>
            <person name="Karagic N."/>
            <person name="Pippel M."/>
            <person name="Winkler S."/>
            <person name="Tracey A."/>
            <person name="Wood J."/>
            <person name="Formenti G."/>
            <person name="Howe K."/>
            <person name="Fedrigo O."/>
            <person name="Jarvis E.D."/>
        </authorList>
    </citation>
    <scope>NUCLEOTIDE SEQUENCE [LARGE SCALE GENOMIC DNA]</scope>
</reference>
<name>A0A3B4DMH5_PYGNA</name>
<keyword evidence="10" id="KW-0395">Inflammatory response</keyword>
<dbReference type="AlphaFoldDB" id="A0A3B4DMH5"/>
<dbReference type="Proteomes" id="UP001501920">
    <property type="component" value="Chromosome 21"/>
</dbReference>
<evidence type="ECO:0000256" key="7">
    <source>
        <dbReference type="ARBA" id="ARBA00023136"/>
    </source>
</evidence>
<evidence type="ECO:0000256" key="8">
    <source>
        <dbReference type="ARBA" id="ARBA00023170"/>
    </source>
</evidence>
<dbReference type="Pfam" id="PF08357">
    <property type="entry name" value="SEFIR"/>
    <property type="match status" value="1"/>
</dbReference>
<dbReference type="InterPro" id="IPR027841">
    <property type="entry name" value="IL-17_rcpt_C/E_N"/>
</dbReference>
<dbReference type="OMA" id="ECTADES"/>
<dbReference type="Gene3D" id="3.40.50.11530">
    <property type="match status" value="1"/>
</dbReference>
<proteinExistence type="predicted"/>
<dbReference type="PANTHER" id="PTHR15583:SF12">
    <property type="entry name" value="INTERLEUKIN-17 RECEPTOR C"/>
    <property type="match status" value="1"/>
</dbReference>
<evidence type="ECO:0000259" key="12">
    <source>
        <dbReference type="Pfam" id="PF08357"/>
    </source>
</evidence>
<keyword evidence="4" id="KW-0812">Transmembrane</keyword>
<dbReference type="RefSeq" id="XP_017579999.1">
    <property type="nucleotide sequence ID" value="XM_017724510.2"/>
</dbReference>
<evidence type="ECO:0000256" key="11">
    <source>
        <dbReference type="SAM" id="SignalP"/>
    </source>
</evidence>
<dbReference type="CTD" id="84818"/>
<evidence type="ECO:0000256" key="3">
    <source>
        <dbReference type="ARBA" id="ARBA00022475"/>
    </source>
</evidence>
<keyword evidence="8" id="KW-0675">Receptor</keyword>
<dbReference type="InterPro" id="IPR039465">
    <property type="entry name" value="IL-17_rcpt-like"/>
</dbReference>
<dbReference type="InterPro" id="IPR013568">
    <property type="entry name" value="SEFIR_dom"/>
</dbReference>
<reference evidence="14" key="3">
    <citation type="submission" date="2025-09" db="UniProtKB">
        <authorList>
            <consortium name="Ensembl"/>
        </authorList>
    </citation>
    <scope>IDENTIFICATION</scope>
</reference>
<evidence type="ECO:0000256" key="4">
    <source>
        <dbReference type="ARBA" id="ARBA00022692"/>
    </source>
</evidence>
<dbReference type="GO" id="GO:0030368">
    <property type="term" value="F:interleukin-17 receptor activity"/>
    <property type="evidence" value="ECO:0007669"/>
    <property type="project" value="InterPro"/>
</dbReference>
<protein>
    <submittedName>
        <fullName evidence="14">Uncharacterized protein</fullName>
    </submittedName>
</protein>
<comment type="subcellular location">
    <subcellularLocation>
        <location evidence="1">Cell membrane</location>
        <topology evidence="1">Single-pass membrane protein</topology>
    </subcellularLocation>
    <subcellularLocation>
        <location evidence="2">Membrane</location>
        <topology evidence="2">Single-pass type I membrane protein</topology>
    </subcellularLocation>
</comment>
<dbReference type="Pfam" id="PF15037">
    <property type="entry name" value="IL17_R_N"/>
    <property type="match status" value="1"/>
</dbReference>
<dbReference type="GO" id="GO:0005886">
    <property type="term" value="C:plasma membrane"/>
    <property type="evidence" value="ECO:0007669"/>
    <property type="project" value="UniProtKB-SubCell"/>
</dbReference>
<evidence type="ECO:0000313" key="14">
    <source>
        <dbReference type="Ensembl" id="ENSPNAP00000024663.1"/>
    </source>
</evidence>
<accession>A0A3B4DMH5</accession>
<evidence type="ECO:0000313" key="15">
    <source>
        <dbReference type="Proteomes" id="UP001501920"/>
    </source>
</evidence>
<feature type="domain" description="SEFIR" evidence="12">
    <location>
        <begin position="431"/>
        <end position="602"/>
    </location>
</feature>
<reference evidence="14" key="2">
    <citation type="submission" date="2025-08" db="UniProtKB">
        <authorList>
            <consortium name="Ensembl"/>
        </authorList>
    </citation>
    <scope>IDENTIFICATION</scope>
</reference>
<keyword evidence="9" id="KW-0325">Glycoprotein</keyword>
<dbReference type="Ensembl" id="ENSPNAT00000009556.2">
    <property type="protein sequence ID" value="ENSPNAP00000024663.1"/>
    <property type="gene ID" value="ENSPNAG00000009311.2"/>
</dbReference>
<keyword evidence="3" id="KW-1003">Cell membrane</keyword>
<dbReference type="PANTHER" id="PTHR15583">
    <property type="entry name" value="INTERLEUKIN-17 RECEPTOR"/>
    <property type="match status" value="1"/>
</dbReference>